<evidence type="ECO:0000313" key="3">
    <source>
        <dbReference type="Proteomes" id="UP001153269"/>
    </source>
</evidence>
<feature type="region of interest" description="Disordered" evidence="1">
    <location>
        <begin position="13"/>
        <end position="59"/>
    </location>
</feature>
<feature type="region of interest" description="Disordered" evidence="1">
    <location>
        <begin position="82"/>
        <end position="119"/>
    </location>
</feature>
<dbReference type="EMBL" id="CADEAL010004257">
    <property type="protein sequence ID" value="CAB1455480.1"/>
    <property type="molecule type" value="Genomic_DNA"/>
</dbReference>
<feature type="compositionally biased region" description="Low complexity" evidence="1">
    <location>
        <begin position="23"/>
        <end position="39"/>
    </location>
</feature>
<name>A0A9N7VTM2_PLEPL</name>
<keyword evidence="3" id="KW-1185">Reference proteome</keyword>
<comment type="caution">
    <text evidence="2">The sequence shown here is derived from an EMBL/GenBank/DDBJ whole genome shotgun (WGS) entry which is preliminary data.</text>
</comment>
<reference evidence="2" key="1">
    <citation type="submission" date="2020-03" db="EMBL/GenBank/DDBJ databases">
        <authorList>
            <person name="Weist P."/>
        </authorList>
    </citation>
    <scope>NUCLEOTIDE SEQUENCE</scope>
</reference>
<dbReference type="AlphaFoldDB" id="A0A9N7VTM2"/>
<evidence type="ECO:0000313" key="2">
    <source>
        <dbReference type="EMBL" id="CAB1455480.1"/>
    </source>
</evidence>
<organism evidence="2 3">
    <name type="scientific">Pleuronectes platessa</name>
    <name type="common">European plaice</name>
    <dbReference type="NCBI Taxonomy" id="8262"/>
    <lineage>
        <taxon>Eukaryota</taxon>
        <taxon>Metazoa</taxon>
        <taxon>Chordata</taxon>
        <taxon>Craniata</taxon>
        <taxon>Vertebrata</taxon>
        <taxon>Euteleostomi</taxon>
        <taxon>Actinopterygii</taxon>
        <taxon>Neopterygii</taxon>
        <taxon>Teleostei</taxon>
        <taxon>Neoteleostei</taxon>
        <taxon>Acanthomorphata</taxon>
        <taxon>Carangaria</taxon>
        <taxon>Pleuronectiformes</taxon>
        <taxon>Pleuronectoidei</taxon>
        <taxon>Pleuronectidae</taxon>
        <taxon>Pleuronectes</taxon>
    </lineage>
</organism>
<protein>
    <submittedName>
        <fullName evidence="2">Uncharacterized protein</fullName>
    </submittedName>
</protein>
<evidence type="ECO:0000256" key="1">
    <source>
        <dbReference type="SAM" id="MobiDB-lite"/>
    </source>
</evidence>
<feature type="compositionally biased region" description="Polar residues" evidence="1">
    <location>
        <begin position="84"/>
        <end position="100"/>
    </location>
</feature>
<gene>
    <name evidence="2" type="ORF">PLEPLA_LOCUS43256</name>
</gene>
<accession>A0A9N7VTM2</accession>
<sequence length="184" mass="19978">MAKLCLYCTPHPHSPITLTNNRTQTKATASTSTPSSMGTKSRRTRGGAGTKVNGDPGPLRSFVQKNGEVQEQLLRLHGTFETAPFTTNTKSGAVNQLQQQGRPEERGGAGRGGRGGVKVKEETFKVNVSHINQDTKETRSSAIWSRLVSCSGNHSQRSSREQLYPETAPRRPVIGCRGVITLLH</sequence>
<dbReference type="Proteomes" id="UP001153269">
    <property type="component" value="Unassembled WGS sequence"/>
</dbReference>
<proteinExistence type="predicted"/>